<dbReference type="OrthoDB" id="9026019at2759"/>
<dbReference type="InterPro" id="IPR013320">
    <property type="entry name" value="ConA-like_dom_sf"/>
</dbReference>
<keyword evidence="7" id="KW-0472">Membrane</keyword>
<feature type="repeat" description="CSPG" evidence="5">
    <location>
        <begin position="1364"/>
        <end position="1462"/>
    </location>
</feature>
<sequence>MADVPAAVRGGTPRTPRLARCRGNPPGRAGRRLPQRPLCLGKAPSPVPRPGPVLLARWAGRGSSCAVRGREEAVSGRRAGSAGPPAGRGGDALPPLLRAGGACPVGPWLRPRRRSGMAGGRGAGVPAALLLPALLLAASRPALTVSFYGDSFVELSMTEASSQTSLQLRFRTSKAHGLLFLAAGKKDYCLMELRAGNVQLRINFGMGERVLHSQQRSQLNDLAWHLVELHHEHDNVTLVTDKHDRTSAKMPGILYELNIDYGFYIGGTSKLEVPYLVGALPGFRGCIDDMLFNQLDILMPLRPSPGFKNLHEVSVGCSDEFFADEDEPISFFSSRSYVSFPSWNVDDEGILEFTLQTSAARGLLLYHPGQAGDFIAMEIEDGLIKACVGKYKSRTQLSSRRSVNDSHWHYIKLKFTAEYLQLTLDEETVKKSLPPHSKLPLLKGSLFVGGVDDSTRLELSKLELISVSGKYARGGSFKGCLRDLKTNSEKKSLKNVLVTKDISAGCETESTFNKNLSSDMAVKNPTVKAAPTFAISPESSVSLGKEDKSPLLVLSNLIVLEGGQASLESKHIKVNLDFQKLGIHQSQILFEIKERPSHGDLKLDVEPAQEVNTFTMNDVWQGKILYVHDGSEDTYDYFNFSISTTSEKIVPPYLQGNEHHVFSITVTPVNDAPEITLPEGNLLLLLENSKKRLTSDLIKVLDRDTDPMDLSLSVLGNLNADAGFLENSKHPGKPITTFSNENLREGNVFFVHTGVKNSRIVLRASDGEKVSNTVVLRVMTVPLDYRVVNNSGVKLLQGVTALITPRHLAVETNANLQELEIRYDITEPPQFGEVQRQHSSGEWKKVNSFSQRSVQRSRVRYCSTFKEIQMENVTDQFKFKVNIGNRISEEHTFPIKVKWLRYSLLKHAPLEVEKSKKTTLNSDNLFAVIVDLEIPEDELNFKLQSLPKNGQILLNDQPLKKDSVFSQKDITDEKVAYELISKYHEDNCDSFRFLISTKYLESNLYDFDVYIKSDFRNIILTNSGLTVAEGEGELITSTKLFVQTPDNRTFQYKVTQFPKHGKLKLSKFLGSFESNDNVTTFTSKDITDNRLMYVHDDSETAFDEFLLRASSEESGQWANFDPEVEPLSVEIKFNISVHLKNDEKPVRVIDKIFNVVRNGQRLLTLADLCYHDPDSDFDDGQLLYTRRGISNGDLVLTNDTLHRLYQFKQVDLEQKQVLFIHRGADFGRFVLFVTDGKHYTSSLLEVSATDPYVRLANNTGLLVQKGKEETVTTANLSAVTNEDIRNDHELTYEIVSFPKYGRIYVNNLLVDSFTQLDLIKGYVTYRHDGSNNRIDTFNFTIHARDVHLDAGVHVRIYLESHQLPPRIVNKNNLLVEEGKPVKISKGKLQVVHENSSSSEIVFTVRQLPAHGYIRKFSSEENHLSADQRPVLTFTQQDVDEGKVQYVQTVSDQLDDRFSLDVTNSVQTVSGIEISVDIIPRMIPLEVQNFTVIEGGSKALVEDYLKISSRHFAGLSCEFILIEQPKHGYIENSHVPGIKLTTFTRKQVGQELIYYVHDDSEELMDNFTVMVNNTELWKQSLPRTVFVTVTAVNDEAPVIKVNRILQVWVGSVTEITIDDLCAEDKDSSPSELLYSITPPSNGHLALKSSPNKSILSFTQAHIIEGQLVFVHNGAMSGSFNFQVTDGLNSAPRQTFSITAQMLVISLEVNKGLGVFPGFRKPISRHDLKAVTNDVTNAGNRTITFMIVTSPKLGRLIRVNSDNTTQEILSFTQSMVDEGVVMYEHLHAETADWSTEDFFTFTVSSPPSALDLQVFHIVISYEITRHDGNSRLLANTGAIVQEGDRVLINKTNLDASNLLIKLPEIQRSMYEVWYQVVSLPQHGMIFVGERNVTEEKPKFSQYILNKFGIVYVHDDSESRYDNFTFAVWLNLKSKPATKPHSEVLEEMFNITVVPVNDQAPELKTKGLHLKVLQGDVSVLGSESLKVEDLDNAPAELKYTIVSNPNNGYLAMKSNLTVSIKDFTQADVDSGKVWFVQDGSSSSGVFYFSVSDGKHRPLYKLFSLEVIPVALVLVNLTDVALLQGHTSVTITNVQLSAVTNGKSTNIMYEITQPLKYGHLMIGNEQVTKFEQADLYSGRLSYHLTNLAASEEVLEFMLFTAEGNLTGQVLNITVKPLIRVVPDMQISNQAAYKFRSSDLDASELANLTNSNPRFEVLVPPSHGRIVKKRFVSDAVFEDTQTFTQADIDSGVVLLDIDTNMTGTDVLNDSFTFILRADAVQPAVGHFRYSIVPHSRLLVQDFTTEVPFLMSTTTLKIHTTSKDEAPGFSQNEELTVAPQKTEPTMGSGQNHWGNLHEEGPLLSLAMGTSGSVGTKTTTQVNARSPREQAGESSKPWYVIIPLVLVSVLLTVAVTSVCILLMCQKKTTKPLVKSQADAALGSPDQCLEHSLTVPSVTVTPLLKGAEQSTASAFVSVRHEQLLSAVVSPTVERSLQNSWLNLDPEMIQYCRKTNPTLKHNQYWV</sequence>
<feature type="domain" description="Laminin G" evidence="8">
    <location>
        <begin position="142"/>
        <end position="317"/>
    </location>
</feature>
<feature type="repeat" description="CSPG" evidence="5">
    <location>
        <begin position="784"/>
        <end position="882"/>
    </location>
</feature>
<keyword evidence="3" id="KW-0325">Glycoprotein</keyword>
<feature type="repeat" description="CSPG" evidence="5">
    <location>
        <begin position="1956"/>
        <end position="2050"/>
    </location>
</feature>
<reference evidence="9" key="1">
    <citation type="submission" date="2025-08" db="UniProtKB">
        <authorList>
            <consortium name="Ensembl"/>
        </authorList>
    </citation>
    <scope>IDENTIFICATION</scope>
</reference>
<dbReference type="PANTHER" id="PTHR45739:SF12">
    <property type="entry name" value="CHONDROITIN SULFATE PROTEOGLYCAN 4-LIKE ISOFORM X2"/>
    <property type="match status" value="1"/>
</dbReference>
<feature type="compositionally biased region" description="Low complexity" evidence="6">
    <location>
        <begin position="76"/>
        <end position="92"/>
    </location>
</feature>
<protein>
    <recommendedName>
        <fullName evidence="8">Laminin G domain-containing protein</fullName>
    </recommendedName>
</protein>
<evidence type="ECO:0000313" key="9">
    <source>
        <dbReference type="Ensembl" id="ENSFTIP00000006855.1"/>
    </source>
</evidence>
<feature type="domain" description="Laminin G" evidence="8">
    <location>
        <begin position="327"/>
        <end position="506"/>
    </location>
</feature>
<dbReference type="InterPro" id="IPR001791">
    <property type="entry name" value="Laminin_G"/>
</dbReference>
<proteinExistence type="predicted"/>
<evidence type="ECO:0000256" key="5">
    <source>
        <dbReference type="PROSITE-ProRule" id="PRU01201"/>
    </source>
</evidence>
<dbReference type="Pfam" id="PF02210">
    <property type="entry name" value="Laminin_G_2"/>
    <property type="match status" value="2"/>
</dbReference>
<dbReference type="InterPro" id="IPR051561">
    <property type="entry name" value="FRAS1_ECM"/>
</dbReference>
<feature type="transmembrane region" description="Helical" evidence="7">
    <location>
        <begin position="2391"/>
        <end position="2417"/>
    </location>
</feature>
<dbReference type="Proteomes" id="UP000694562">
    <property type="component" value="Unplaced"/>
</dbReference>
<dbReference type="GO" id="GO:0009653">
    <property type="term" value="P:anatomical structure morphogenesis"/>
    <property type="evidence" value="ECO:0007669"/>
    <property type="project" value="TreeGrafter"/>
</dbReference>
<feature type="region of interest" description="Disordered" evidence="6">
    <location>
        <begin position="2361"/>
        <end position="2383"/>
    </location>
</feature>
<feature type="repeat" description="CSPG" evidence="5">
    <location>
        <begin position="1480"/>
        <end position="1571"/>
    </location>
</feature>
<evidence type="ECO:0000313" key="10">
    <source>
        <dbReference type="Proteomes" id="UP000694562"/>
    </source>
</evidence>
<keyword evidence="7" id="KW-1133">Transmembrane helix</keyword>
<feature type="repeat" description="CSPG" evidence="5">
    <location>
        <begin position="672"/>
        <end position="767"/>
    </location>
</feature>
<dbReference type="CDD" id="cd00110">
    <property type="entry name" value="LamG"/>
    <property type="match status" value="2"/>
</dbReference>
<keyword evidence="2" id="KW-0677">Repeat</keyword>
<evidence type="ECO:0000259" key="8">
    <source>
        <dbReference type="PROSITE" id="PS50025"/>
    </source>
</evidence>
<dbReference type="Gene3D" id="2.60.120.200">
    <property type="match status" value="2"/>
</dbReference>
<evidence type="ECO:0000256" key="1">
    <source>
        <dbReference type="ARBA" id="ARBA00022729"/>
    </source>
</evidence>
<feature type="repeat" description="CSPG" evidence="5">
    <location>
        <begin position="1016"/>
        <end position="1110"/>
    </location>
</feature>
<dbReference type="PROSITE" id="PS50025">
    <property type="entry name" value="LAM_G_DOMAIN"/>
    <property type="match status" value="2"/>
</dbReference>
<keyword evidence="10" id="KW-1185">Reference proteome</keyword>
<dbReference type="InterPro" id="IPR039005">
    <property type="entry name" value="CSPG_rpt"/>
</dbReference>
<keyword evidence="7" id="KW-0812">Transmembrane</keyword>
<feature type="repeat" description="CSPG" evidence="5">
    <location>
        <begin position="901"/>
        <end position="996"/>
    </location>
</feature>
<dbReference type="Pfam" id="PF16184">
    <property type="entry name" value="Cadherin_3"/>
    <property type="match status" value="14"/>
</dbReference>
<comment type="caution">
    <text evidence="4">Lacks conserved residue(s) required for the propagation of feature annotation.</text>
</comment>
<evidence type="ECO:0000256" key="4">
    <source>
        <dbReference type="PROSITE-ProRule" id="PRU00122"/>
    </source>
</evidence>
<dbReference type="Ensembl" id="ENSFTIT00000007156.1">
    <property type="protein sequence ID" value="ENSFTIP00000006855.1"/>
    <property type="gene ID" value="ENSFTIG00000004691.1"/>
</dbReference>
<feature type="repeat" description="CSPG" evidence="5">
    <location>
        <begin position="1595"/>
        <end position="1685"/>
    </location>
</feature>
<feature type="region of interest" description="Disordered" evidence="6">
    <location>
        <begin position="1"/>
        <end position="46"/>
    </location>
</feature>
<evidence type="ECO:0000256" key="3">
    <source>
        <dbReference type="ARBA" id="ARBA00023180"/>
    </source>
</evidence>
<dbReference type="PROSITE" id="PS51854">
    <property type="entry name" value="CSPG"/>
    <property type="match status" value="12"/>
</dbReference>
<dbReference type="SUPFAM" id="SSF49899">
    <property type="entry name" value="Concanavalin A-like lectins/glucanases"/>
    <property type="match status" value="2"/>
</dbReference>
<evidence type="ECO:0000256" key="6">
    <source>
        <dbReference type="SAM" id="MobiDB-lite"/>
    </source>
</evidence>
<feature type="repeat" description="CSPG" evidence="5">
    <location>
        <begin position="1702"/>
        <end position="1802"/>
    </location>
</feature>
<feature type="repeat" description="CSPG" evidence="5">
    <location>
        <begin position="548"/>
        <end position="643"/>
    </location>
</feature>
<feature type="compositionally biased region" description="Low complexity" evidence="6">
    <location>
        <begin position="2362"/>
        <end position="2373"/>
    </location>
</feature>
<evidence type="ECO:0000256" key="2">
    <source>
        <dbReference type="ARBA" id="ARBA00022737"/>
    </source>
</evidence>
<evidence type="ECO:0000256" key="7">
    <source>
        <dbReference type="SAM" id="Phobius"/>
    </source>
</evidence>
<name>A0A8C4UAE4_FALTI</name>
<dbReference type="SMART" id="SM00282">
    <property type="entry name" value="LamG"/>
    <property type="match status" value="2"/>
</dbReference>
<feature type="repeat" description="CSPG" evidence="5">
    <location>
        <begin position="1827"/>
        <end position="1926"/>
    </location>
</feature>
<dbReference type="OMA" id="EELHFMV"/>
<accession>A0A8C4UAE4</accession>
<reference evidence="9" key="2">
    <citation type="submission" date="2025-09" db="UniProtKB">
        <authorList>
            <consortium name="Ensembl"/>
        </authorList>
    </citation>
    <scope>IDENTIFICATION</scope>
</reference>
<dbReference type="PANTHER" id="PTHR45739">
    <property type="entry name" value="MATRIX PROTEIN, PUTATIVE-RELATED"/>
    <property type="match status" value="1"/>
</dbReference>
<organism evidence="9 10">
    <name type="scientific">Falco tinnunculus</name>
    <name type="common">Common kestrel</name>
    <dbReference type="NCBI Taxonomy" id="100819"/>
    <lineage>
        <taxon>Eukaryota</taxon>
        <taxon>Metazoa</taxon>
        <taxon>Chordata</taxon>
        <taxon>Craniata</taxon>
        <taxon>Vertebrata</taxon>
        <taxon>Euteleostomi</taxon>
        <taxon>Archelosauria</taxon>
        <taxon>Archosauria</taxon>
        <taxon>Dinosauria</taxon>
        <taxon>Saurischia</taxon>
        <taxon>Theropoda</taxon>
        <taxon>Coelurosauria</taxon>
        <taxon>Aves</taxon>
        <taxon>Neognathae</taxon>
        <taxon>Neoaves</taxon>
        <taxon>Telluraves</taxon>
        <taxon>Australaves</taxon>
        <taxon>Falconiformes</taxon>
        <taxon>Falconidae</taxon>
        <taxon>Falco</taxon>
    </lineage>
</organism>
<feature type="repeat" description="CSPG" evidence="5">
    <location>
        <begin position="1252"/>
        <end position="1342"/>
    </location>
</feature>
<feature type="region of interest" description="Disordered" evidence="6">
    <location>
        <begin position="69"/>
        <end position="92"/>
    </location>
</feature>
<keyword evidence="1" id="KW-0732">Signal</keyword>